<evidence type="ECO:0000256" key="4">
    <source>
        <dbReference type="ARBA" id="ARBA00023212"/>
    </source>
</evidence>
<feature type="coiled-coil region" evidence="5">
    <location>
        <begin position="348"/>
        <end position="375"/>
    </location>
</feature>
<evidence type="ECO:0000256" key="5">
    <source>
        <dbReference type="SAM" id="Coils"/>
    </source>
</evidence>
<feature type="compositionally biased region" description="Polar residues" evidence="6">
    <location>
        <begin position="121"/>
        <end position="130"/>
    </location>
</feature>
<dbReference type="PANTHER" id="PTHR15012:SF33">
    <property type="entry name" value="PROTEIN SHROOM3"/>
    <property type="match status" value="1"/>
</dbReference>
<dbReference type="InterPro" id="IPR014799">
    <property type="entry name" value="ASD2_dom"/>
</dbReference>
<dbReference type="AlphaFoldDB" id="A0A8D2MV38"/>
<feature type="region of interest" description="Disordered" evidence="6">
    <location>
        <begin position="59"/>
        <end position="142"/>
    </location>
</feature>
<dbReference type="Gene3D" id="6.10.250.3120">
    <property type="match status" value="1"/>
</dbReference>
<feature type="compositionally biased region" description="Polar residues" evidence="6">
    <location>
        <begin position="61"/>
        <end position="72"/>
    </location>
</feature>
<accession>A0A8D2MV38</accession>
<dbReference type="Ensembl" id="ENSZALT00000018821.1">
    <property type="protein sequence ID" value="ENSZALP00000013813.1"/>
    <property type="gene ID" value="ENSZALG00000011492.1"/>
</dbReference>
<organism evidence="8 9">
    <name type="scientific">Zonotrichia albicollis</name>
    <name type="common">White-throated sparrow</name>
    <name type="synonym">Fringilla albicollis</name>
    <dbReference type="NCBI Taxonomy" id="44394"/>
    <lineage>
        <taxon>Eukaryota</taxon>
        <taxon>Metazoa</taxon>
        <taxon>Chordata</taxon>
        <taxon>Craniata</taxon>
        <taxon>Vertebrata</taxon>
        <taxon>Euteleostomi</taxon>
        <taxon>Archelosauria</taxon>
        <taxon>Archosauria</taxon>
        <taxon>Dinosauria</taxon>
        <taxon>Saurischia</taxon>
        <taxon>Theropoda</taxon>
        <taxon>Coelurosauria</taxon>
        <taxon>Aves</taxon>
        <taxon>Neognathae</taxon>
        <taxon>Neoaves</taxon>
        <taxon>Telluraves</taxon>
        <taxon>Australaves</taxon>
        <taxon>Passeriformes</taxon>
        <taxon>Passerellidae</taxon>
        <taxon>Zonotrichia</taxon>
    </lineage>
</organism>
<dbReference type="Proteomes" id="UP000694413">
    <property type="component" value="Unassembled WGS sequence"/>
</dbReference>
<keyword evidence="5" id="KW-0175">Coiled coil</keyword>
<dbReference type="InterPro" id="IPR027685">
    <property type="entry name" value="Shroom_fam"/>
</dbReference>
<keyword evidence="9" id="KW-1185">Reference proteome</keyword>
<feature type="compositionally biased region" description="Polar residues" evidence="6">
    <location>
        <begin position="79"/>
        <end position="110"/>
    </location>
</feature>
<dbReference type="GO" id="GO:0007015">
    <property type="term" value="P:actin filament organization"/>
    <property type="evidence" value="ECO:0007669"/>
    <property type="project" value="TreeGrafter"/>
</dbReference>
<evidence type="ECO:0000259" key="7">
    <source>
        <dbReference type="PROSITE" id="PS51307"/>
    </source>
</evidence>
<dbReference type="GO" id="GO:0051015">
    <property type="term" value="F:actin filament binding"/>
    <property type="evidence" value="ECO:0007669"/>
    <property type="project" value="InterPro"/>
</dbReference>
<evidence type="ECO:0000256" key="2">
    <source>
        <dbReference type="ARBA" id="ARBA00006469"/>
    </source>
</evidence>
<dbReference type="GO" id="GO:0005912">
    <property type="term" value="C:adherens junction"/>
    <property type="evidence" value="ECO:0007669"/>
    <property type="project" value="TreeGrafter"/>
</dbReference>
<dbReference type="GO" id="GO:0016324">
    <property type="term" value="C:apical plasma membrane"/>
    <property type="evidence" value="ECO:0007669"/>
    <property type="project" value="TreeGrafter"/>
</dbReference>
<dbReference type="PROSITE" id="PS51307">
    <property type="entry name" value="ASD2"/>
    <property type="match status" value="1"/>
</dbReference>
<comment type="subcellular location">
    <subcellularLocation>
        <location evidence="1">Cytoplasm</location>
        <location evidence="1">Cytoskeleton</location>
    </subcellularLocation>
</comment>
<reference evidence="8" key="1">
    <citation type="submission" date="2025-08" db="UniProtKB">
        <authorList>
            <consortium name="Ensembl"/>
        </authorList>
    </citation>
    <scope>IDENTIFICATION</scope>
</reference>
<dbReference type="GO" id="GO:0043296">
    <property type="term" value="C:apical junction complex"/>
    <property type="evidence" value="ECO:0007669"/>
    <property type="project" value="TreeGrafter"/>
</dbReference>
<evidence type="ECO:0000313" key="8">
    <source>
        <dbReference type="Ensembl" id="ENSZALP00000013813.1"/>
    </source>
</evidence>
<evidence type="ECO:0000256" key="6">
    <source>
        <dbReference type="SAM" id="MobiDB-lite"/>
    </source>
</evidence>
<dbReference type="PANTHER" id="PTHR15012">
    <property type="entry name" value="APICAL PROTEIN/SHROOM-RELATED"/>
    <property type="match status" value="1"/>
</dbReference>
<evidence type="ECO:0000256" key="1">
    <source>
        <dbReference type="ARBA" id="ARBA00004245"/>
    </source>
</evidence>
<reference evidence="8" key="2">
    <citation type="submission" date="2025-09" db="UniProtKB">
        <authorList>
            <consortium name="Ensembl"/>
        </authorList>
    </citation>
    <scope>IDENTIFICATION</scope>
</reference>
<dbReference type="Pfam" id="PF08687">
    <property type="entry name" value="ASD2"/>
    <property type="match status" value="1"/>
</dbReference>
<sequence length="439" mass="48434">MVRGSRSGSGFHFQFQSSAVPHLDQQAVMLASGSVGNLPIKEVHSKFSCSLMTLAERETTGLGTSTSENNWPTPLKRTGSPSAVDQQHQSPASPEGPQSTDRQPITQPGGNSREPALENASLDSGITSTAPPVKAKSKTPEDIKSEALAKEIVHKDKSLADILDPDSKMKTTMDLMEGIFPGGSSVLKENNMKRKMWQTQASRTAAAEEREAPVTLVTCPAYYSVSAPKAELLNKIKDLPEEVGEEEELLDINEKKAELIGSLTHKLEILKEAKEGLLEDIKMNNALGEEVELLISTLCKPNEFDKYKMFIGDLDKVVNLLLSLSGRLARVENVLSSLGDSANSEDSLNEKRKLLAGQHEDARELKENLDRRERLVLDILGNYLSEEQLQDYQHFVKMKSALLIEQRELDDKIKLGQEQLNCLSLYTPQRGRVLTVAQC</sequence>
<evidence type="ECO:0000313" key="9">
    <source>
        <dbReference type="Proteomes" id="UP000694413"/>
    </source>
</evidence>
<comment type="similarity">
    <text evidence="2">Belongs to the shroom family.</text>
</comment>
<proteinExistence type="inferred from homology"/>
<name>A0A8D2MV38_ZONAL</name>
<keyword evidence="4" id="KW-0206">Cytoskeleton</keyword>
<evidence type="ECO:0000256" key="3">
    <source>
        <dbReference type="ARBA" id="ARBA00022490"/>
    </source>
</evidence>
<dbReference type="GO" id="GO:0030864">
    <property type="term" value="C:cortical actin cytoskeleton"/>
    <property type="evidence" value="ECO:0007669"/>
    <property type="project" value="TreeGrafter"/>
</dbReference>
<feature type="domain" description="ASD2" evidence="7">
    <location>
        <begin position="146"/>
        <end position="428"/>
    </location>
</feature>
<keyword evidence="3" id="KW-0963">Cytoplasm</keyword>
<protein>
    <recommendedName>
        <fullName evidence="7">ASD2 domain-containing protein</fullName>
    </recommendedName>
</protein>